<gene>
    <name evidence="1" type="ORF">BK138_17555</name>
</gene>
<keyword evidence="2" id="KW-1185">Reference proteome</keyword>
<dbReference type="STRING" id="297318.BK138_17555"/>
<reference evidence="1 2" key="1">
    <citation type="submission" date="2016-11" db="EMBL/GenBank/DDBJ databases">
        <title>Paenibacillus species isolates.</title>
        <authorList>
            <person name="Beno S.M."/>
        </authorList>
    </citation>
    <scope>NUCLEOTIDE SEQUENCE [LARGE SCALE GENOMIC DNA]</scope>
    <source>
        <strain evidence="1 2">FSL R5-0378</strain>
    </source>
</reference>
<protein>
    <recommendedName>
        <fullName evidence="3">Phage phiEco32-like COOH-NH2 ligase-type 2</fullName>
    </recommendedName>
</protein>
<dbReference type="InterPro" id="IPR025681">
    <property type="entry name" value="COOH-NH2_lig"/>
</dbReference>
<dbReference type="Proteomes" id="UP000187172">
    <property type="component" value="Unassembled WGS sequence"/>
</dbReference>
<dbReference type="EMBL" id="MRTP01000004">
    <property type="protein sequence ID" value="OMF53636.1"/>
    <property type="molecule type" value="Genomic_DNA"/>
</dbReference>
<accession>A0A1R1EP78</accession>
<evidence type="ECO:0008006" key="3">
    <source>
        <dbReference type="Google" id="ProtNLM"/>
    </source>
</evidence>
<proteinExistence type="predicted"/>
<evidence type="ECO:0000313" key="1">
    <source>
        <dbReference type="EMBL" id="OMF53636.1"/>
    </source>
</evidence>
<evidence type="ECO:0000313" key="2">
    <source>
        <dbReference type="Proteomes" id="UP000187172"/>
    </source>
</evidence>
<organism evidence="1 2">
    <name type="scientific">Paenibacillus rhizosphaerae</name>
    <dbReference type="NCBI Taxonomy" id="297318"/>
    <lineage>
        <taxon>Bacteria</taxon>
        <taxon>Bacillati</taxon>
        <taxon>Bacillota</taxon>
        <taxon>Bacilli</taxon>
        <taxon>Bacillales</taxon>
        <taxon>Paenibacillaceae</taxon>
        <taxon>Paenibacillus</taxon>
    </lineage>
</organism>
<dbReference type="Pfam" id="PF14395">
    <property type="entry name" value="COOH-NH2_lig"/>
    <property type="match status" value="1"/>
</dbReference>
<dbReference type="AlphaFoldDB" id="A0A1R1EP78"/>
<name>A0A1R1EP78_9BACL</name>
<sequence>MRVTEEEKEARYAGWPDRVKHARLVRSGISSLLLPEEDAAARESARYRRRYAVNVTCLQAVDLKRVEGSADGLRVPVGSAHAGEAPLIGLYARLEKAAVRALYTLGLDSGEVVLASSGERKFGVERVTPSSGIKDPRIKARYDRAETELARRLRREEEEGIRLVMGMDPEFVLVDAGSNEMVPASRFLDREGEVGCDAVHGEGFTTFPIAELRPDPSGDPTGLLRRLMFTMQAAGRMIGDRSLIWQAGGMPRPGLPLGGHLHFSGIVLTPELLRALDNYLTLPVSLLEDENSRARRPKYGYLGDFRLQPHGGFEYRTLPSFLVSPLLAKGVVYLSYLIVSHYRALKMRPLDASERVHRAYYRGDREVLKPAVRPLFGEIRQLPDYGNYAGSIEPLLAHIERGTTWNESRDIRPLWNIPVEP</sequence>
<comment type="caution">
    <text evidence="1">The sequence shown here is derived from an EMBL/GenBank/DDBJ whole genome shotgun (WGS) entry which is preliminary data.</text>
</comment>